<dbReference type="InterPro" id="IPR000719">
    <property type="entry name" value="Prot_kinase_dom"/>
</dbReference>
<dbReference type="GO" id="GO:0005524">
    <property type="term" value="F:ATP binding"/>
    <property type="evidence" value="ECO:0007669"/>
    <property type="project" value="InterPro"/>
</dbReference>
<dbReference type="RefSeq" id="XP_001020285.3">
    <property type="nucleotide sequence ID" value="XM_001020285.3"/>
</dbReference>
<keyword evidence="3" id="KW-1185">Reference proteome</keyword>
<keyword evidence="2" id="KW-0418">Kinase</keyword>
<dbReference type="Pfam" id="PF00069">
    <property type="entry name" value="Pkinase"/>
    <property type="match status" value="1"/>
</dbReference>
<protein>
    <submittedName>
        <fullName evidence="2">Kinase domain protein</fullName>
    </submittedName>
</protein>
<dbReference type="InParanoid" id="Q23U37"/>
<gene>
    <name evidence="2" type="ORF">TTHERM_01370770</name>
</gene>
<keyword evidence="2" id="KW-0808">Transferase</keyword>
<dbReference type="Proteomes" id="UP000009168">
    <property type="component" value="Unassembled WGS sequence"/>
</dbReference>
<dbReference type="AlphaFoldDB" id="Q23U37"/>
<dbReference type="Gene3D" id="1.10.510.10">
    <property type="entry name" value="Transferase(Phosphotransferase) domain 1"/>
    <property type="match status" value="1"/>
</dbReference>
<feature type="domain" description="Protein kinase" evidence="1">
    <location>
        <begin position="71"/>
        <end position="360"/>
    </location>
</feature>
<organism evidence="2 3">
    <name type="scientific">Tetrahymena thermophila (strain SB210)</name>
    <dbReference type="NCBI Taxonomy" id="312017"/>
    <lineage>
        <taxon>Eukaryota</taxon>
        <taxon>Sar</taxon>
        <taxon>Alveolata</taxon>
        <taxon>Ciliophora</taxon>
        <taxon>Intramacronucleata</taxon>
        <taxon>Oligohymenophorea</taxon>
        <taxon>Hymenostomatida</taxon>
        <taxon>Tetrahymenina</taxon>
        <taxon>Tetrahymenidae</taxon>
        <taxon>Tetrahymena</taxon>
    </lineage>
</organism>
<name>Q23U37_TETTS</name>
<proteinExistence type="predicted"/>
<evidence type="ECO:0000313" key="3">
    <source>
        <dbReference type="Proteomes" id="UP000009168"/>
    </source>
</evidence>
<dbReference type="HOGENOM" id="CLU_300067_0_0_1"/>
<dbReference type="SUPFAM" id="SSF56112">
    <property type="entry name" value="Protein kinase-like (PK-like)"/>
    <property type="match status" value="1"/>
</dbReference>
<dbReference type="KEGG" id="tet:TTHERM_01370770"/>
<dbReference type="EMBL" id="GG662630">
    <property type="protein sequence ID" value="EAS00040.3"/>
    <property type="molecule type" value="Genomic_DNA"/>
</dbReference>
<accession>Q23U37</accession>
<evidence type="ECO:0000313" key="2">
    <source>
        <dbReference type="EMBL" id="EAS00040.3"/>
    </source>
</evidence>
<dbReference type="PANTHER" id="PTHR24362:SF309">
    <property type="entry name" value="PROTEIN KINASE DOMAIN-CONTAINING PROTEIN"/>
    <property type="match status" value="1"/>
</dbReference>
<reference evidence="3" key="1">
    <citation type="journal article" date="2006" name="PLoS Biol.">
        <title>Macronuclear genome sequence of the ciliate Tetrahymena thermophila, a model eukaryote.</title>
        <authorList>
            <person name="Eisen J.A."/>
            <person name="Coyne R.S."/>
            <person name="Wu M."/>
            <person name="Wu D."/>
            <person name="Thiagarajan M."/>
            <person name="Wortman J.R."/>
            <person name="Badger J.H."/>
            <person name="Ren Q."/>
            <person name="Amedeo P."/>
            <person name="Jones K.M."/>
            <person name="Tallon L.J."/>
            <person name="Delcher A.L."/>
            <person name="Salzberg S.L."/>
            <person name="Silva J.C."/>
            <person name="Haas B.J."/>
            <person name="Majoros W.H."/>
            <person name="Farzad M."/>
            <person name="Carlton J.M."/>
            <person name="Smith R.K. Jr."/>
            <person name="Garg J."/>
            <person name="Pearlman R.E."/>
            <person name="Karrer K.M."/>
            <person name="Sun L."/>
            <person name="Manning G."/>
            <person name="Elde N.C."/>
            <person name="Turkewitz A.P."/>
            <person name="Asai D.J."/>
            <person name="Wilkes D.E."/>
            <person name="Wang Y."/>
            <person name="Cai H."/>
            <person name="Collins K."/>
            <person name="Stewart B.A."/>
            <person name="Lee S.R."/>
            <person name="Wilamowska K."/>
            <person name="Weinberg Z."/>
            <person name="Ruzzo W.L."/>
            <person name="Wloga D."/>
            <person name="Gaertig J."/>
            <person name="Frankel J."/>
            <person name="Tsao C.-C."/>
            <person name="Gorovsky M.A."/>
            <person name="Keeling P.J."/>
            <person name="Waller R.F."/>
            <person name="Patron N.J."/>
            <person name="Cherry J.M."/>
            <person name="Stover N.A."/>
            <person name="Krieger C.J."/>
            <person name="del Toro C."/>
            <person name="Ryder H.F."/>
            <person name="Williamson S.C."/>
            <person name="Barbeau R.A."/>
            <person name="Hamilton E.P."/>
            <person name="Orias E."/>
        </authorList>
    </citation>
    <scope>NUCLEOTIDE SEQUENCE [LARGE SCALE GENOMIC DNA]</scope>
    <source>
        <strain evidence="3">SB210</strain>
    </source>
</reference>
<dbReference type="InterPro" id="IPR011009">
    <property type="entry name" value="Kinase-like_dom_sf"/>
</dbReference>
<dbReference type="STRING" id="312017.Q23U37"/>
<dbReference type="GeneID" id="7837413"/>
<evidence type="ECO:0000259" key="1">
    <source>
        <dbReference type="PROSITE" id="PS50011"/>
    </source>
</evidence>
<dbReference type="PROSITE" id="PS50011">
    <property type="entry name" value="PROTEIN_KINASE_DOM"/>
    <property type="match status" value="1"/>
</dbReference>
<dbReference type="PANTHER" id="PTHR24362">
    <property type="entry name" value="SERINE/THREONINE-PROTEIN KINASE NEK"/>
    <property type="match status" value="1"/>
</dbReference>
<sequence>MKKQKILDEQKREQLQNNKIISQSSQIVEKYETFREILSTKSQNEESKKNQLFKQTKNLDYDSEKFLRQIFKLGDHIKSGGEADIFKNQNNDSIAYRIIKLNGDDDLRKQEKELLRIQELQEQNILNIDSSHLIEDKANHTRYIINSMQKCQMSLYDEISKNKVFNLRETLKFISTAFHLLIVLRQKYIYHSDIKPGNILKIDDNNYKLSDFGASQQVDFIDPFCDYQMHTDGYKPQDREKNLPFYHDIYSFGKTIQKLLMQLGNCSEKISDCLKEFIKEEICKDDENSINVDCFELPIKFINKIMKFTNDGVIDVFLEEYLKQIEQYLVIKKENKSRQQLAESVKFNQNQGSDNQKLYFMQKKKI</sequence>
<dbReference type="GO" id="GO:0004672">
    <property type="term" value="F:protein kinase activity"/>
    <property type="evidence" value="ECO:0007669"/>
    <property type="project" value="InterPro"/>
</dbReference>
<dbReference type="SMART" id="SM00220">
    <property type="entry name" value="S_TKc"/>
    <property type="match status" value="1"/>
</dbReference>